<dbReference type="InterPro" id="IPR052156">
    <property type="entry name" value="BCAA_Transport_ATP-bd_LivF"/>
</dbReference>
<evidence type="ECO:0000256" key="3">
    <source>
        <dbReference type="ARBA" id="ARBA00022741"/>
    </source>
</evidence>
<dbReference type="InterPro" id="IPR027417">
    <property type="entry name" value="P-loop_NTPase"/>
</dbReference>
<dbReference type="PANTHER" id="PTHR43820">
    <property type="entry name" value="HIGH-AFFINITY BRANCHED-CHAIN AMINO ACID TRANSPORT ATP-BINDING PROTEIN LIVF"/>
    <property type="match status" value="1"/>
</dbReference>
<dbReference type="InterPro" id="IPR003439">
    <property type="entry name" value="ABC_transporter-like_ATP-bd"/>
</dbReference>
<dbReference type="PROSITE" id="PS50893">
    <property type="entry name" value="ABC_TRANSPORTER_2"/>
    <property type="match status" value="1"/>
</dbReference>
<evidence type="ECO:0000259" key="6">
    <source>
        <dbReference type="PROSITE" id="PS50893"/>
    </source>
</evidence>
<dbReference type="SUPFAM" id="SSF52540">
    <property type="entry name" value="P-loop containing nucleoside triphosphate hydrolases"/>
    <property type="match status" value="1"/>
</dbReference>
<gene>
    <name evidence="7" type="ORF">Q4T40_15260</name>
</gene>
<keyword evidence="8" id="KW-1185">Reference proteome</keyword>
<evidence type="ECO:0000256" key="5">
    <source>
        <dbReference type="ARBA" id="ARBA00022970"/>
    </source>
</evidence>
<evidence type="ECO:0000313" key="8">
    <source>
        <dbReference type="Proteomes" id="UP001254848"/>
    </source>
</evidence>
<evidence type="ECO:0000256" key="2">
    <source>
        <dbReference type="ARBA" id="ARBA00022448"/>
    </source>
</evidence>
<feature type="domain" description="ABC transporter" evidence="6">
    <location>
        <begin position="2"/>
        <end position="235"/>
    </location>
</feature>
<dbReference type="InterPro" id="IPR017871">
    <property type="entry name" value="ABC_transporter-like_CS"/>
</dbReference>
<dbReference type="PROSITE" id="PS00211">
    <property type="entry name" value="ABC_TRANSPORTER_1"/>
    <property type="match status" value="1"/>
</dbReference>
<evidence type="ECO:0000256" key="1">
    <source>
        <dbReference type="ARBA" id="ARBA00005417"/>
    </source>
</evidence>
<dbReference type="Proteomes" id="UP001254848">
    <property type="component" value="Unassembled WGS sequence"/>
</dbReference>
<sequence length="237" mass="25579">MLELRNVSTVYGTIPMLMDVTINVGKGEAVCLLGANGAGKTTVLKTIISMVSPVSGEVHFNGRRIDTLPSHKVIESGIAIVPEREGLFPRMTVADNLLMGAYYEADKKKIKARLAEVLAIFPRLGERYHRKAGTLSGGERKMLGIGRALLADPQVMLMDEPSLGLAPALVNEVYEVIGRIKREKNLAILLVEQNAQKALAVVERGYVLQKGGIILKGSTAELQADKIVQESYLSAGA</sequence>
<organism evidence="7 8">
    <name type="scientific">Anaeroselena agilis</name>
    <dbReference type="NCBI Taxonomy" id="3063788"/>
    <lineage>
        <taxon>Bacteria</taxon>
        <taxon>Bacillati</taxon>
        <taxon>Bacillota</taxon>
        <taxon>Negativicutes</taxon>
        <taxon>Acetonemataceae</taxon>
        <taxon>Anaeroselena</taxon>
    </lineage>
</organism>
<comment type="caution">
    <text evidence="7">The sequence shown here is derived from an EMBL/GenBank/DDBJ whole genome shotgun (WGS) entry which is preliminary data.</text>
</comment>
<accession>A0ABU3P0N1</accession>
<protein>
    <submittedName>
        <fullName evidence="7">ABC transporter ATP-binding protein</fullName>
    </submittedName>
</protein>
<keyword evidence="2" id="KW-0813">Transport</keyword>
<dbReference type="PANTHER" id="PTHR43820:SF4">
    <property type="entry name" value="HIGH-AFFINITY BRANCHED-CHAIN AMINO ACID TRANSPORT ATP-BINDING PROTEIN LIVF"/>
    <property type="match status" value="1"/>
</dbReference>
<dbReference type="CDD" id="cd03224">
    <property type="entry name" value="ABC_TM1139_LivF_branched"/>
    <property type="match status" value="1"/>
</dbReference>
<dbReference type="GO" id="GO:0005524">
    <property type="term" value="F:ATP binding"/>
    <property type="evidence" value="ECO:0007669"/>
    <property type="project" value="UniProtKB-KW"/>
</dbReference>
<evidence type="ECO:0000256" key="4">
    <source>
        <dbReference type="ARBA" id="ARBA00022840"/>
    </source>
</evidence>
<keyword evidence="3" id="KW-0547">Nucleotide-binding</keyword>
<dbReference type="Gene3D" id="3.40.50.300">
    <property type="entry name" value="P-loop containing nucleotide triphosphate hydrolases"/>
    <property type="match status" value="1"/>
</dbReference>
<reference evidence="7 8" key="1">
    <citation type="submission" date="2023-07" db="EMBL/GenBank/DDBJ databases">
        <title>The novel representative of Negativicutes class, Anaeroselena agilis gen. nov. sp. nov.</title>
        <authorList>
            <person name="Prokofeva M.I."/>
            <person name="Elcheninov A.G."/>
            <person name="Klyukina A."/>
            <person name="Kublanov I.V."/>
            <person name="Frolov E.N."/>
            <person name="Podosokorskaya O.A."/>
        </authorList>
    </citation>
    <scope>NUCLEOTIDE SEQUENCE [LARGE SCALE GENOMIC DNA]</scope>
    <source>
        <strain evidence="7 8">4137-cl</strain>
    </source>
</reference>
<dbReference type="RefSeq" id="WP_413781084.1">
    <property type="nucleotide sequence ID" value="NZ_JAUOZS010000001.1"/>
</dbReference>
<name>A0ABU3P0N1_9FIRM</name>
<dbReference type="InterPro" id="IPR003593">
    <property type="entry name" value="AAA+_ATPase"/>
</dbReference>
<comment type="similarity">
    <text evidence="1">Belongs to the ABC transporter superfamily.</text>
</comment>
<evidence type="ECO:0000313" key="7">
    <source>
        <dbReference type="EMBL" id="MDT8902606.1"/>
    </source>
</evidence>
<keyword evidence="4 7" id="KW-0067">ATP-binding</keyword>
<keyword evidence="5" id="KW-0029">Amino-acid transport</keyword>
<dbReference type="SMART" id="SM00382">
    <property type="entry name" value="AAA"/>
    <property type="match status" value="1"/>
</dbReference>
<dbReference type="Pfam" id="PF00005">
    <property type="entry name" value="ABC_tran"/>
    <property type="match status" value="1"/>
</dbReference>
<dbReference type="EMBL" id="JAUOZS010000001">
    <property type="protein sequence ID" value="MDT8902606.1"/>
    <property type="molecule type" value="Genomic_DNA"/>
</dbReference>
<proteinExistence type="inferred from homology"/>